<dbReference type="SUPFAM" id="SSF56317">
    <property type="entry name" value="Carbon-nitrogen hydrolase"/>
    <property type="match status" value="1"/>
</dbReference>
<evidence type="ECO:0000256" key="7">
    <source>
        <dbReference type="ARBA" id="ARBA00023136"/>
    </source>
</evidence>
<dbReference type="PANTHER" id="PTHR38686">
    <property type="entry name" value="APOLIPOPROTEIN N-ACYLTRANSFERASE"/>
    <property type="match status" value="1"/>
</dbReference>
<keyword evidence="11" id="KW-0449">Lipoprotein</keyword>
<feature type="transmembrane region" description="Helical" evidence="9">
    <location>
        <begin position="114"/>
        <end position="131"/>
    </location>
</feature>
<feature type="domain" description="CN hydrolase" evidence="10">
    <location>
        <begin position="222"/>
        <end position="465"/>
    </location>
</feature>
<dbReference type="InterPro" id="IPR045378">
    <property type="entry name" value="LNT_N"/>
</dbReference>
<feature type="transmembrane region" description="Helical" evidence="9">
    <location>
        <begin position="79"/>
        <end position="107"/>
    </location>
</feature>
<dbReference type="Proteomes" id="UP000219036">
    <property type="component" value="Unassembled WGS sequence"/>
</dbReference>
<protein>
    <recommendedName>
        <fullName evidence="9">Apolipoprotein N-acyltransferase</fullName>
        <shortName evidence="9">ALP N-acyltransferase</shortName>
        <ecNumber evidence="9">2.3.1.269</ecNumber>
    </recommendedName>
</protein>
<dbReference type="RefSeq" id="WP_097000486.1">
    <property type="nucleotide sequence ID" value="NZ_OBEI01000005.1"/>
</dbReference>
<dbReference type="EMBL" id="OBEI01000005">
    <property type="protein sequence ID" value="SNZ08495.1"/>
    <property type="molecule type" value="Genomic_DNA"/>
</dbReference>
<accession>A0A285NGB6</accession>
<keyword evidence="6 9" id="KW-1133">Transmembrane helix</keyword>
<evidence type="ECO:0000313" key="12">
    <source>
        <dbReference type="Proteomes" id="UP000219036"/>
    </source>
</evidence>
<organism evidence="11 12">
    <name type="scientific">Persephonella hydrogeniphila</name>
    <dbReference type="NCBI Taxonomy" id="198703"/>
    <lineage>
        <taxon>Bacteria</taxon>
        <taxon>Pseudomonadati</taxon>
        <taxon>Aquificota</taxon>
        <taxon>Aquificia</taxon>
        <taxon>Aquificales</taxon>
        <taxon>Hydrogenothermaceae</taxon>
        <taxon>Persephonella</taxon>
    </lineage>
</organism>
<comment type="pathway">
    <text evidence="9">Protein modification; lipoprotein biosynthesis (N-acyl transfer).</text>
</comment>
<feature type="transmembrane region" description="Helical" evidence="9">
    <location>
        <begin position="22"/>
        <end position="39"/>
    </location>
</feature>
<keyword evidence="7 9" id="KW-0472">Membrane</keyword>
<dbReference type="HAMAP" id="MF_01148">
    <property type="entry name" value="Lnt"/>
    <property type="match status" value="1"/>
</dbReference>
<sequence>MKNFILAVLGGLLISLSFPDSFIPFVYIGGFFVIFYFIYRENSAKKSVFYILLTGFSFTVFSFYWMVFALSRYGDVNLIVAIILFVLFGIAFSALQFVPFGLFLFFIRKYKNSILLAPFIWVFLEIIREFIPFTGFPWNLMGYTLSYINPVAQITSIGSIYSLSFLSIFFSVAVFLFLTQRSLLSISLIISSIIIFTAVYLWGDSRIKNFKKEGTKKNIAIIQGNISQDIKNSQDRLKIIEKYLHLIKIASKNNVDLIILPESAIPVYPLYQEEDVYRDYFFDQLRDIKKPILSGFDNIYYKNDKLIIHNSIFLIDKKGNIIDFYNKIKLVPFGEYVPFPFGVFKFLFPYLEGYDFLPGEKKKVIMFKEFKIVPLICFESIFPTFVADFSQKGNILVNVTNDGWFGKTSAPFQHFEMARIRAIENGRYLIRAANTGISAVITPTGNIEYSLGMFEEGIILDTVYLNNEKTFWCKYHKLILISIIASFIIFVTFLIIPFHVGRFKNENYNQRSN</sequence>
<comment type="subcellular location">
    <subcellularLocation>
        <location evidence="1 9">Cell membrane</location>
        <topology evidence="1 9">Multi-pass membrane protein</topology>
    </subcellularLocation>
</comment>
<evidence type="ECO:0000256" key="8">
    <source>
        <dbReference type="ARBA" id="ARBA00023315"/>
    </source>
</evidence>
<dbReference type="InterPro" id="IPR004563">
    <property type="entry name" value="Apolipo_AcylTrfase"/>
</dbReference>
<evidence type="ECO:0000313" key="11">
    <source>
        <dbReference type="EMBL" id="SNZ08495.1"/>
    </source>
</evidence>
<dbReference type="GO" id="GO:0016410">
    <property type="term" value="F:N-acyltransferase activity"/>
    <property type="evidence" value="ECO:0007669"/>
    <property type="project" value="UniProtKB-UniRule"/>
</dbReference>
<dbReference type="UniPathway" id="UPA00666"/>
<dbReference type="OrthoDB" id="9811121at2"/>
<feature type="transmembrane region" description="Helical" evidence="9">
    <location>
        <begin position="151"/>
        <end position="176"/>
    </location>
</feature>
<gene>
    <name evidence="9" type="primary">lnt</name>
    <name evidence="11" type="ORF">SAMN06265182_1313</name>
</gene>
<dbReference type="NCBIfam" id="TIGR00546">
    <property type="entry name" value="lnt"/>
    <property type="match status" value="1"/>
</dbReference>
<comment type="catalytic activity">
    <reaction evidence="9">
        <text>N-terminal S-1,2-diacyl-sn-glyceryl-L-cysteinyl-[lipoprotein] + a glycerophospholipid = N-acyl-S-1,2-diacyl-sn-glyceryl-L-cysteinyl-[lipoprotein] + a 2-acyl-sn-glycero-3-phospholipid + H(+)</text>
        <dbReference type="Rhea" id="RHEA:48228"/>
        <dbReference type="Rhea" id="RHEA-COMP:14681"/>
        <dbReference type="Rhea" id="RHEA-COMP:14684"/>
        <dbReference type="ChEBI" id="CHEBI:15378"/>
        <dbReference type="ChEBI" id="CHEBI:136912"/>
        <dbReference type="ChEBI" id="CHEBI:140656"/>
        <dbReference type="ChEBI" id="CHEBI:140657"/>
        <dbReference type="ChEBI" id="CHEBI:140660"/>
        <dbReference type="EC" id="2.3.1.269"/>
    </reaction>
</comment>
<feature type="transmembrane region" description="Helical" evidence="9">
    <location>
        <begin position="48"/>
        <end position="67"/>
    </location>
</feature>
<name>A0A285NGB6_9AQUI</name>
<evidence type="ECO:0000259" key="10">
    <source>
        <dbReference type="PROSITE" id="PS50263"/>
    </source>
</evidence>
<dbReference type="InterPro" id="IPR036526">
    <property type="entry name" value="C-N_Hydrolase_sf"/>
</dbReference>
<dbReference type="CDD" id="cd07571">
    <property type="entry name" value="ALP_N-acyl_transferase"/>
    <property type="match status" value="1"/>
</dbReference>
<keyword evidence="8 9" id="KW-0012">Acyltransferase</keyword>
<comment type="function">
    <text evidence="9">Catalyzes the phospholipid dependent N-acylation of the N-terminal cysteine of apolipoprotein, the last step in lipoprotein maturation.</text>
</comment>
<feature type="transmembrane region" description="Helical" evidence="9">
    <location>
        <begin position="183"/>
        <end position="203"/>
    </location>
</feature>
<evidence type="ECO:0000256" key="2">
    <source>
        <dbReference type="ARBA" id="ARBA00010065"/>
    </source>
</evidence>
<dbReference type="InterPro" id="IPR003010">
    <property type="entry name" value="C-N_Hydrolase"/>
</dbReference>
<evidence type="ECO:0000256" key="4">
    <source>
        <dbReference type="ARBA" id="ARBA00022679"/>
    </source>
</evidence>
<dbReference type="PROSITE" id="PS50263">
    <property type="entry name" value="CN_HYDROLASE"/>
    <property type="match status" value="1"/>
</dbReference>
<evidence type="ECO:0000256" key="5">
    <source>
        <dbReference type="ARBA" id="ARBA00022692"/>
    </source>
</evidence>
<dbReference type="GO" id="GO:0005886">
    <property type="term" value="C:plasma membrane"/>
    <property type="evidence" value="ECO:0007669"/>
    <property type="project" value="UniProtKB-SubCell"/>
</dbReference>
<dbReference type="GO" id="GO:0042158">
    <property type="term" value="P:lipoprotein biosynthetic process"/>
    <property type="evidence" value="ECO:0007669"/>
    <property type="project" value="UniProtKB-UniRule"/>
</dbReference>
<feature type="transmembrane region" description="Helical" evidence="9">
    <location>
        <begin position="478"/>
        <end position="501"/>
    </location>
</feature>
<keyword evidence="4 9" id="KW-0808">Transferase</keyword>
<evidence type="ECO:0000256" key="9">
    <source>
        <dbReference type="HAMAP-Rule" id="MF_01148"/>
    </source>
</evidence>
<dbReference type="Pfam" id="PF00795">
    <property type="entry name" value="CN_hydrolase"/>
    <property type="match status" value="1"/>
</dbReference>
<proteinExistence type="inferred from homology"/>
<evidence type="ECO:0000256" key="3">
    <source>
        <dbReference type="ARBA" id="ARBA00022475"/>
    </source>
</evidence>
<dbReference type="Pfam" id="PF20154">
    <property type="entry name" value="LNT_N"/>
    <property type="match status" value="1"/>
</dbReference>
<evidence type="ECO:0000256" key="1">
    <source>
        <dbReference type="ARBA" id="ARBA00004651"/>
    </source>
</evidence>
<dbReference type="AlphaFoldDB" id="A0A285NGB6"/>
<dbReference type="Gene3D" id="3.60.110.10">
    <property type="entry name" value="Carbon-nitrogen hydrolase"/>
    <property type="match status" value="1"/>
</dbReference>
<comment type="similarity">
    <text evidence="2 9">Belongs to the CN hydrolase family. Apolipoprotein N-acyltransferase subfamily.</text>
</comment>
<keyword evidence="12" id="KW-1185">Reference proteome</keyword>
<keyword evidence="5 9" id="KW-0812">Transmembrane</keyword>
<dbReference type="PANTHER" id="PTHR38686:SF1">
    <property type="entry name" value="APOLIPOPROTEIN N-ACYLTRANSFERASE"/>
    <property type="match status" value="1"/>
</dbReference>
<evidence type="ECO:0000256" key="6">
    <source>
        <dbReference type="ARBA" id="ARBA00022989"/>
    </source>
</evidence>
<dbReference type="EC" id="2.3.1.269" evidence="9"/>
<reference evidence="12" key="1">
    <citation type="submission" date="2017-09" db="EMBL/GenBank/DDBJ databases">
        <authorList>
            <person name="Varghese N."/>
            <person name="Submissions S."/>
        </authorList>
    </citation>
    <scope>NUCLEOTIDE SEQUENCE [LARGE SCALE GENOMIC DNA]</scope>
    <source>
        <strain evidence="12">DSM 15103</strain>
    </source>
</reference>
<keyword evidence="3 9" id="KW-1003">Cell membrane</keyword>